<reference evidence="1 4" key="3">
    <citation type="submission" date="2016-10" db="EMBL/GenBank/DDBJ databases">
        <title>Complete Genome Assembly of Pantoea stewartii subsp. stewartii DC283, a Corn Pathogen.</title>
        <authorList>
            <person name="Duong D.A."/>
            <person name="Stevens A.M."/>
            <person name="Jensen R.V."/>
        </authorList>
    </citation>
    <scope>NUCLEOTIDE SEQUENCE [LARGE SCALE GENOMIC DNA]</scope>
    <source>
        <strain evidence="1 4">DC283</strain>
    </source>
</reference>
<evidence type="ECO:0000313" key="2">
    <source>
        <dbReference type="EMBL" id="EHT99065.1"/>
    </source>
</evidence>
<organism evidence="2 3">
    <name type="scientific">Pantoea stewartii subsp. stewartii DC283</name>
    <dbReference type="NCBI Taxonomy" id="660596"/>
    <lineage>
        <taxon>Bacteria</taxon>
        <taxon>Pseudomonadati</taxon>
        <taxon>Pseudomonadota</taxon>
        <taxon>Gammaproteobacteria</taxon>
        <taxon>Enterobacterales</taxon>
        <taxon>Erwiniaceae</taxon>
        <taxon>Pantoea</taxon>
    </lineage>
</organism>
<evidence type="ECO:0000313" key="3">
    <source>
        <dbReference type="Proteomes" id="UP000005050"/>
    </source>
</evidence>
<dbReference type="RefSeq" id="WP_006121104.1">
    <property type="nucleotide sequence ID" value="NZ_AHIE01000030.1"/>
</dbReference>
<dbReference type="EMBL" id="AHIE01000030">
    <property type="protein sequence ID" value="EHT99065.1"/>
    <property type="molecule type" value="Genomic_DNA"/>
</dbReference>
<reference evidence="2 3" key="1">
    <citation type="journal article" date="2012" name="Mol. Microbiol.">
        <title>The genetic and structural basis of two distinct terminal side branch residues in stewartan and amylovoran exopolysaccharides and their potential role in host adaptation.</title>
        <authorList>
            <person name="Wang X."/>
            <person name="Yang F."/>
            <person name="von Bodman S.B."/>
        </authorList>
    </citation>
    <scope>NUCLEOTIDE SEQUENCE [LARGE SCALE GENOMIC DNA]</scope>
    <source>
        <strain evidence="2 3">DC283</strain>
    </source>
</reference>
<evidence type="ECO:0000313" key="4">
    <source>
        <dbReference type="Proteomes" id="UP000192380"/>
    </source>
</evidence>
<dbReference type="Proteomes" id="UP000192380">
    <property type="component" value="Chromosome"/>
</dbReference>
<sequence length="102" mass="11760">MPETLFTPPNPEQRRAILDEYAFKYDKRIREDECGEITSLSRSSRWKMEQEGRFPARCHFGRNSCAWLLSDVLWWVRNPPAVDNVNNPFGRKAGEMGGEAAA</sequence>
<dbReference type="EMBL" id="CP017581">
    <property type="protein sequence ID" value="ARF48184.1"/>
    <property type="molecule type" value="Genomic_DNA"/>
</dbReference>
<reference evidence="2" key="2">
    <citation type="submission" date="2012-01" db="EMBL/GenBank/DDBJ databases">
        <authorList>
            <person name="Biehl B.S."/>
            <person name="Ding Y."/>
            <person name="Dugan-Rocha S.P."/>
            <person name="Gibbs R.A."/>
            <person name="Glasner J.D."/>
            <person name="Kovar C."/>
            <person name="Muzny D.M."/>
            <person name="Neeno-Eckwall E.C."/>
            <person name="Perna N.T."/>
            <person name="Qin X."/>
            <person name="von Bodman S.B."/>
            <person name="Weinstock G.M."/>
        </authorList>
    </citation>
    <scope>NUCLEOTIDE SEQUENCE</scope>
    <source>
        <strain evidence="2">DC283</strain>
    </source>
</reference>
<accession>H3RHX0</accession>
<keyword evidence="4" id="KW-1185">Reference proteome</keyword>
<dbReference type="AlphaFoldDB" id="H3RHX0"/>
<gene>
    <name evidence="2" type="ORF">CKS_0976</name>
    <name evidence="1" type="ORF">DSJ_01480</name>
</gene>
<dbReference type="KEGG" id="pstw:DSJ_01480"/>
<protein>
    <submittedName>
        <fullName evidence="1 2">Transcriptional regulator</fullName>
    </submittedName>
</protein>
<proteinExistence type="predicted"/>
<dbReference type="PATRIC" id="fig|660596.6.peg.3836"/>
<dbReference type="Pfam" id="PF05930">
    <property type="entry name" value="Phage_AlpA"/>
    <property type="match status" value="1"/>
</dbReference>
<dbReference type="OrthoDB" id="7064958at2"/>
<name>H3RHX0_PANSE</name>
<dbReference type="STRING" id="660596.DSJ_01480"/>
<dbReference type="Proteomes" id="UP000005050">
    <property type="component" value="Unassembled WGS sequence"/>
</dbReference>
<dbReference type="InterPro" id="IPR010260">
    <property type="entry name" value="AlpA"/>
</dbReference>
<evidence type="ECO:0000313" key="1">
    <source>
        <dbReference type="EMBL" id="ARF48184.1"/>
    </source>
</evidence>
<dbReference type="Gene3D" id="1.10.238.160">
    <property type="match status" value="1"/>
</dbReference>